<dbReference type="InterPro" id="IPR043504">
    <property type="entry name" value="Peptidase_S1_PA_chymotrypsin"/>
</dbReference>
<keyword evidence="4" id="KW-1185">Reference proteome</keyword>
<dbReference type="InterPro" id="IPR001314">
    <property type="entry name" value="Peptidase_S1A"/>
</dbReference>
<organism evidence="4 5">
    <name type="scientific">Strongyloides venezuelensis</name>
    <name type="common">Threadworm</name>
    <dbReference type="NCBI Taxonomy" id="75913"/>
    <lineage>
        <taxon>Eukaryota</taxon>
        <taxon>Metazoa</taxon>
        <taxon>Ecdysozoa</taxon>
        <taxon>Nematoda</taxon>
        <taxon>Chromadorea</taxon>
        <taxon>Rhabditida</taxon>
        <taxon>Tylenchina</taxon>
        <taxon>Panagrolaimomorpha</taxon>
        <taxon>Strongyloidoidea</taxon>
        <taxon>Strongyloididae</taxon>
        <taxon>Strongyloides</taxon>
    </lineage>
</organism>
<dbReference type="Pfam" id="PF00089">
    <property type="entry name" value="Trypsin"/>
    <property type="match status" value="1"/>
</dbReference>
<reference evidence="4" key="1">
    <citation type="submission" date="2014-07" db="EMBL/GenBank/DDBJ databases">
        <authorList>
            <person name="Martin A.A"/>
            <person name="De Silva N."/>
        </authorList>
    </citation>
    <scope>NUCLEOTIDE SEQUENCE</scope>
</reference>
<evidence type="ECO:0000259" key="3">
    <source>
        <dbReference type="PROSITE" id="PS50240"/>
    </source>
</evidence>
<accession>A0A0K0G1G5</accession>
<dbReference type="SMART" id="SM00020">
    <property type="entry name" value="Tryp_SPc"/>
    <property type="match status" value="1"/>
</dbReference>
<keyword evidence="1" id="KW-1015">Disulfide bond</keyword>
<dbReference type="InterPro" id="IPR001254">
    <property type="entry name" value="Trypsin_dom"/>
</dbReference>
<evidence type="ECO:0000256" key="1">
    <source>
        <dbReference type="ARBA" id="ARBA00023157"/>
    </source>
</evidence>
<dbReference type="WBParaSite" id="SVE_1855600.1">
    <property type="protein sequence ID" value="SVE_1855600.1"/>
    <property type="gene ID" value="SVE_1855600"/>
</dbReference>
<dbReference type="PANTHER" id="PTHR24253:SF153">
    <property type="entry name" value="SERINE PROTEASE HEPSIN"/>
    <property type="match status" value="1"/>
</dbReference>
<dbReference type="AlphaFoldDB" id="A0A0K0G1G5"/>
<dbReference type="InterPro" id="IPR009003">
    <property type="entry name" value="Peptidase_S1_PA"/>
</dbReference>
<dbReference type="PANTHER" id="PTHR24253">
    <property type="entry name" value="TRANSMEMBRANE PROTEASE SERINE"/>
    <property type="match status" value="1"/>
</dbReference>
<evidence type="ECO:0000313" key="4">
    <source>
        <dbReference type="Proteomes" id="UP000035680"/>
    </source>
</evidence>
<feature type="chain" id="PRO_5005330432" evidence="2">
    <location>
        <begin position="24"/>
        <end position="410"/>
    </location>
</feature>
<dbReference type="STRING" id="75913.A0A0K0G1G5"/>
<dbReference type="PRINTS" id="PR00722">
    <property type="entry name" value="CHYMOTRYPSIN"/>
</dbReference>
<evidence type="ECO:0000313" key="5">
    <source>
        <dbReference type="WBParaSite" id="SVE_1855600.1"/>
    </source>
</evidence>
<dbReference type="GO" id="GO:0004252">
    <property type="term" value="F:serine-type endopeptidase activity"/>
    <property type="evidence" value="ECO:0007669"/>
    <property type="project" value="InterPro"/>
</dbReference>
<feature type="domain" description="Peptidase S1" evidence="3">
    <location>
        <begin position="116"/>
        <end position="402"/>
    </location>
</feature>
<dbReference type="GO" id="GO:0006508">
    <property type="term" value="P:proteolysis"/>
    <property type="evidence" value="ECO:0007669"/>
    <property type="project" value="InterPro"/>
</dbReference>
<dbReference type="InterPro" id="IPR018114">
    <property type="entry name" value="TRYPSIN_HIS"/>
</dbReference>
<protein>
    <submittedName>
        <fullName evidence="5">Peptidase S1 domain-containing protein</fullName>
    </submittedName>
</protein>
<evidence type="ECO:0000256" key="2">
    <source>
        <dbReference type="SAM" id="SignalP"/>
    </source>
</evidence>
<proteinExistence type="predicted"/>
<reference evidence="5" key="2">
    <citation type="submission" date="2015-08" db="UniProtKB">
        <authorList>
            <consortium name="WormBaseParasite"/>
        </authorList>
    </citation>
    <scope>IDENTIFICATION</scope>
</reference>
<name>A0A0K0G1G5_STRVS</name>
<dbReference type="Gene3D" id="2.40.10.10">
    <property type="entry name" value="Trypsin-like serine proteases"/>
    <property type="match status" value="1"/>
</dbReference>
<sequence length="410" mass="46470">MKLKIFILFVINIFTLVHKPIKCSPVSKGNADVNYEDNTIFGGMNYFHISNTKEFAVVRKLTERENDDLQQNCGYVKKNHLADDETTKNNVRRDVSKRFVNSYDTDFEGRDGFNAIAYAKGKVPDGYSPWTVALGVGNSAFCTGTIISKYHVLTAAHCLFSYDNPSTKCLGMKSLNLDEHTRVYYGGTCLKKSVDNLCRRKNVKERRIRRASYNYHYHLHTCSYGADIAVLEVDHPFEFDNFTQPICMAPESFNEKKDMPLNEVIYTLGYGKTELNMSSVYLRKGNSNVCNNQANYYYDSLSDSFANGVFCLKSCTETDNSKCETFEKMRTGVCRGDSGGPDYVRMNNVPEGMEKNQRYMLIGVHSSGSDCTPTNLTSDVYHHSAKVSYHVKELCWLTGVCPKNTQIKLT</sequence>
<keyword evidence="2" id="KW-0732">Signal</keyword>
<feature type="signal peptide" evidence="2">
    <location>
        <begin position="1"/>
        <end position="23"/>
    </location>
</feature>
<dbReference type="Proteomes" id="UP000035680">
    <property type="component" value="Unassembled WGS sequence"/>
</dbReference>
<dbReference type="PROSITE" id="PS00134">
    <property type="entry name" value="TRYPSIN_HIS"/>
    <property type="match status" value="1"/>
</dbReference>
<dbReference type="PROSITE" id="PS50240">
    <property type="entry name" value="TRYPSIN_DOM"/>
    <property type="match status" value="1"/>
</dbReference>
<dbReference type="SUPFAM" id="SSF50494">
    <property type="entry name" value="Trypsin-like serine proteases"/>
    <property type="match status" value="1"/>
</dbReference>